<gene>
    <name evidence="1" type="ORF">MAQA_12311</name>
</gene>
<sequence>MDEKKELIQSIKPHLEEAEAVILRSRAETSSAESILAELEEKRQFLADLRFQSRKKKKNLVF</sequence>
<name>W7B4Z0_9LIST</name>
<proteinExistence type="predicted"/>
<accession>W7B4Z0</accession>
<dbReference type="Proteomes" id="UP000019246">
    <property type="component" value="Unassembled WGS sequence"/>
</dbReference>
<dbReference type="STRING" id="1265818.MAQA_12311"/>
<dbReference type="EMBL" id="AOCG01000012">
    <property type="protein sequence ID" value="EUJ17781.1"/>
    <property type="molecule type" value="Genomic_DNA"/>
</dbReference>
<dbReference type="AlphaFoldDB" id="W7B4Z0"/>
<reference evidence="1 2" key="1">
    <citation type="journal article" date="2014" name="Int. J. Syst. Evol. Microbiol.">
        <title>Listeria floridensis sp. nov., Listeria aquatica sp. nov., Listeria cornellensis sp. nov., Listeria riparia sp. nov. and Listeria grandensis sp. nov., from agricultural and natural environments.</title>
        <authorList>
            <person name="den Bakker H.C."/>
            <person name="Warchocki S."/>
            <person name="Wright E.M."/>
            <person name="Allred A.F."/>
            <person name="Ahlstrom C."/>
            <person name="Manuel C.S."/>
            <person name="Stasiewicz M.J."/>
            <person name="Burrell A."/>
            <person name="Roof S."/>
            <person name="Strawn L."/>
            <person name="Fortes E.D."/>
            <person name="Nightingale K.K."/>
            <person name="Kephart D."/>
            <person name="Wiedmann M."/>
        </authorList>
    </citation>
    <scope>NUCLEOTIDE SEQUENCE [LARGE SCALE GENOMIC DNA]</scope>
    <source>
        <strain evidence="1 2">FSL S10-1188</strain>
    </source>
</reference>
<evidence type="ECO:0000313" key="1">
    <source>
        <dbReference type="EMBL" id="EUJ17781.1"/>
    </source>
</evidence>
<protein>
    <submittedName>
        <fullName evidence="1">Uncharacterized protein</fullName>
    </submittedName>
</protein>
<keyword evidence="2" id="KW-1185">Reference proteome</keyword>
<comment type="caution">
    <text evidence="1">The sequence shown here is derived from an EMBL/GenBank/DDBJ whole genome shotgun (WGS) entry which is preliminary data.</text>
</comment>
<evidence type="ECO:0000313" key="2">
    <source>
        <dbReference type="Proteomes" id="UP000019246"/>
    </source>
</evidence>
<organism evidence="1 2">
    <name type="scientific">Listeria aquatica FSL S10-1188</name>
    <dbReference type="NCBI Taxonomy" id="1265818"/>
    <lineage>
        <taxon>Bacteria</taxon>
        <taxon>Bacillati</taxon>
        <taxon>Bacillota</taxon>
        <taxon>Bacilli</taxon>
        <taxon>Bacillales</taxon>
        <taxon>Listeriaceae</taxon>
        <taxon>Listeria</taxon>
    </lineage>
</organism>